<sequence>MGGTANALLGAGINIKPEFDRLYQVLVNTYQSQQEQRGPHPKSNMVNLLRWALAAQHPMLQPQLDITAQISPPALRTEPAFSVGFDFTPSHGVAAASFTNGSNIPLARIEGDQTWRALMIKVSTEPDFPHCASCVSTLAAMLRSLTSASANRLGQPIASASASMPAHDAGVHQPVPPLSNLIREAFSVVGLEYVRIMDFTYSGEPVLFPENSVLAGHGLGLCQPYTSNGSCLGTPDHRTLPLEVYYYVGYYANALEVSLSSAVETADGVVPHPYVDYSLGTEMLQYQSSEVYWSSVRRLLTMPFLEQIWEPTKVIMYGDFGADEEMKKAIREVLGERLTKMPEWVEDGVNPKYVAALGAAEFAKRKPYWGYHGRTL</sequence>
<dbReference type="AlphaFoldDB" id="A0A1X7S3L6"/>
<organism evidence="1 2">
    <name type="scientific">Zymoseptoria tritici (strain ST99CH_3D7)</name>
    <dbReference type="NCBI Taxonomy" id="1276538"/>
    <lineage>
        <taxon>Eukaryota</taxon>
        <taxon>Fungi</taxon>
        <taxon>Dikarya</taxon>
        <taxon>Ascomycota</taxon>
        <taxon>Pezizomycotina</taxon>
        <taxon>Dothideomycetes</taxon>
        <taxon>Dothideomycetidae</taxon>
        <taxon>Mycosphaerellales</taxon>
        <taxon>Mycosphaerellaceae</taxon>
        <taxon>Zymoseptoria</taxon>
    </lineage>
</organism>
<keyword evidence="2" id="KW-1185">Reference proteome</keyword>
<gene>
    <name evidence="1" type="ORF">ZT3D7_G8931</name>
</gene>
<evidence type="ECO:0000313" key="2">
    <source>
        <dbReference type="Proteomes" id="UP000215127"/>
    </source>
</evidence>
<proteinExistence type="predicted"/>
<reference evidence="1 2" key="1">
    <citation type="submission" date="2016-06" db="EMBL/GenBank/DDBJ databases">
        <authorList>
            <person name="Kjaerup R.B."/>
            <person name="Dalgaard T.S."/>
            <person name="Juul-Madsen H.R."/>
        </authorList>
    </citation>
    <scope>NUCLEOTIDE SEQUENCE [LARGE SCALE GENOMIC DNA]</scope>
</reference>
<dbReference type="STRING" id="1276538.A0A1X7S3L6"/>
<dbReference type="Proteomes" id="UP000215127">
    <property type="component" value="Chromosome 9"/>
</dbReference>
<protein>
    <submittedName>
        <fullName evidence="1">Uncharacterized protein</fullName>
    </submittedName>
</protein>
<accession>A0A1X7S3L6</accession>
<name>A0A1X7S3L6_ZYMT9</name>
<dbReference type="EMBL" id="LT853700">
    <property type="protein sequence ID" value="SMQ53777.1"/>
    <property type="molecule type" value="Genomic_DNA"/>
</dbReference>
<evidence type="ECO:0000313" key="1">
    <source>
        <dbReference type="EMBL" id="SMQ53777.1"/>
    </source>
</evidence>